<keyword evidence="2" id="KW-0472">Membrane</keyword>
<evidence type="ECO:0000313" key="3">
    <source>
        <dbReference type="EMBL" id="GJE95972.1"/>
    </source>
</evidence>
<keyword evidence="2" id="KW-0812">Transmembrane</keyword>
<evidence type="ECO:0000256" key="1">
    <source>
        <dbReference type="SAM" id="MobiDB-lite"/>
    </source>
</evidence>
<name>A0A9P3GIX0_9APHY</name>
<feature type="compositionally biased region" description="Low complexity" evidence="1">
    <location>
        <begin position="130"/>
        <end position="139"/>
    </location>
</feature>
<organism evidence="3 4">
    <name type="scientific">Phanerochaete sordida</name>
    <dbReference type="NCBI Taxonomy" id="48140"/>
    <lineage>
        <taxon>Eukaryota</taxon>
        <taxon>Fungi</taxon>
        <taxon>Dikarya</taxon>
        <taxon>Basidiomycota</taxon>
        <taxon>Agaricomycotina</taxon>
        <taxon>Agaricomycetes</taxon>
        <taxon>Polyporales</taxon>
        <taxon>Phanerochaetaceae</taxon>
        <taxon>Phanerochaete</taxon>
    </lineage>
</organism>
<feature type="region of interest" description="Disordered" evidence="1">
    <location>
        <begin position="117"/>
        <end position="152"/>
    </location>
</feature>
<comment type="caution">
    <text evidence="3">The sequence shown here is derived from an EMBL/GenBank/DDBJ whole genome shotgun (WGS) entry which is preliminary data.</text>
</comment>
<evidence type="ECO:0000256" key="2">
    <source>
        <dbReference type="SAM" id="Phobius"/>
    </source>
</evidence>
<dbReference type="EMBL" id="BPQB01000054">
    <property type="protein sequence ID" value="GJE95972.1"/>
    <property type="molecule type" value="Genomic_DNA"/>
</dbReference>
<dbReference type="Proteomes" id="UP000703269">
    <property type="component" value="Unassembled WGS sequence"/>
</dbReference>
<dbReference type="OrthoDB" id="2645170at2759"/>
<keyword evidence="4" id="KW-1185">Reference proteome</keyword>
<feature type="transmembrane region" description="Helical" evidence="2">
    <location>
        <begin position="40"/>
        <end position="66"/>
    </location>
</feature>
<proteinExistence type="predicted"/>
<keyword evidence="2" id="KW-1133">Transmembrane helix</keyword>
<sequence length="184" mass="19428">MFIVSEAVVLGMMVFVAVRDYRFSKDSGLFRTVFRDGTIFYLYLFAFSAANVIVVLTTPAGLINLLSISERMVHSILTSRIILSLRALSGRRRFDWSTFEAGVRTAGVRDAQFAHTAASSDGGSDGSGVAGSVVGSGVDTTDRHEAPGAEKGVGEDVAVEVVEVDGESCLELDGVADVQVGSAV</sequence>
<feature type="compositionally biased region" description="Basic and acidic residues" evidence="1">
    <location>
        <begin position="140"/>
        <end position="152"/>
    </location>
</feature>
<evidence type="ECO:0000313" key="4">
    <source>
        <dbReference type="Proteomes" id="UP000703269"/>
    </source>
</evidence>
<gene>
    <name evidence="3" type="ORF">PsYK624_121650</name>
</gene>
<protein>
    <submittedName>
        <fullName evidence="3">Uncharacterized protein</fullName>
    </submittedName>
</protein>
<dbReference type="AlphaFoldDB" id="A0A9P3GIX0"/>
<reference evidence="3 4" key="1">
    <citation type="submission" date="2021-08" db="EMBL/GenBank/DDBJ databases">
        <title>Draft Genome Sequence of Phanerochaete sordida strain YK-624.</title>
        <authorList>
            <person name="Mori T."/>
            <person name="Dohra H."/>
            <person name="Suzuki T."/>
            <person name="Kawagishi H."/>
            <person name="Hirai H."/>
        </authorList>
    </citation>
    <scope>NUCLEOTIDE SEQUENCE [LARGE SCALE GENOMIC DNA]</scope>
    <source>
        <strain evidence="3 4">YK-624</strain>
    </source>
</reference>
<accession>A0A9P3GIX0</accession>